<sequence length="176" mass="19424">MMLPPTALCSMSWVLLSCLMFLAQVQGEDSQNDVPAPRISCPKGSKVYASRCYAFFMTPKSWVDADMACQKRPSGHLVSVLSGAEASFVASLIKNSANTYSNIWIGLHDPTEGYEPNAAGWEWSSGDLLNYLAWERDPSTIANPGYCGSVSSYTGYLRWKDYSCATRLPYICKFKG</sequence>
<feature type="chain" id="PRO_5015996780" evidence="5">
    <location>
        <begin position="28"/>
        <end position="176"/>
    </location>
</feature>
<evidence type="ECO:0000256" key="3">
    <source>
        <dbReference type="ARBA" id="ARBA00022734"/>
    </source>
</evidence>
<dbReference type="RefSeq" id="XP_022360258.1">
    <property type="nucleotide sequence ID" value="XM_022504550.1"/>
</dbReference>
<dbReference type="OrthoDB" id="418245at2759"/>
<evidence type="ECO:0000256" key="4">
    <source>
        <dbReference type="ARBA" id="ARBA00023157"/>
    </source>
</evidence>
<dbReference type="SUPFAM" id="SSF56436">
    <property type="entry name" value="C-type lectin-like"/>
    <property type="match status" value="1"/>
</dbReference>
<feature type="domain" description="C-type lectin" evidence="6">
    <location>
        <begin position="48"/>
        <end position="173"/>
    </location>
</feature>
<keyword evidence="4" id="KW-1015">Disulfide bond</keyword>
<keyword evidence="7" id="KW-1185">Reference proteome</keyword>
<evidence type="ECO:0000313" key="8">
    <source>
        <dbReference type="RefSeq" id="XP_022360258.1"/>
    </source>
</evidence>
<dbReference type="InterPro" id="IPR016187">
    <property type="entry name" value="CTDL_fold"/>
</dbReference>
<dbReference type="CDD" id="cd03594">
    <property type="entry name" value="CLECT_REG-1_like"/>
    <property type="match status" value="1"/>
</dbReference>
<protein>
    <submittedName>
        <fullName evidence="8">Lithostathine-like</fullName>
    </submittedName>
</protein>
<dbReference type="KEGG" id="elk:111148130"/>
<evidence type="ECO:0000256" key="1">
    <source>
        <dbReference type="ARBA" id="ARBA00004613"/>
    </source>
</evidence>
<evidence type="ECO:0000313" key="7">
    <source>
        <dbReference type="Proteomes" id="UP000248482"/>
    </source>
</evidence>
<dbReference type="GO" id="GO:0005576">
    <property type="term" value="C:extracellular region"/>
    <property type="evidence" value="ECO:0007669"/>
    <property type="project" value="UniProtKB-SubCell"/>
</dbReference>
<organism evidence="7 8">
    <name type="scientific">Enhydra lutris kenyoni</name>
    <name type="common">northern sea otter</name>
    <dbReference type="NCBI Taxonomy" id="391180"/>
    <lineage>
        <taxon>Eukaryota</taxon>
        <taxon>Metazoa</taxon>
        <taxon>Chordata</taxon>
        <taxon>Craniata</taxon>
        <taxon>Vertebrata</taxon>
        <taxon>Euteleostomi</taxon>
        <taxon>Mammalia</taxon>
        <taxon>Eutheria</taxon>
        <taxon>Laurasiatheria</taxon>
        <taxon>Carnivora</taxon>
        <taxon>Caniformia</taxon>
        <taxon>Musteloidea</taxon>
        <taxon>Mustelidae</taxon>
        <taxon>Lutrinae</taxon>
        <taxon>Enhydra</taxon>
    </lineage>
</organism>
<name>A0A2Y9JGS1_ENHLU</name>
<keyword evidence="5" id="KW-0732">Signal</keyword>
<proteinExistence type="predicted"/>
<comment type="subcellular location">
    <subcellularLocation>
        <location evidence="1">Secreted</location>
    </subcellularLocation>
</comment>
<evidence type="ECO:0000256" key="5">
    <source>
        <dbReference type="SAM" id="SignalP"/>
    </source>
</evidence>
<dbReference type="Gene3D" id="3.10.100.10">
    <property type="entry name" value="Mannose-Binding Protein A, subunit A"/>
    <property type="match status" value="1"/>
</dbReference>
<keyword evidence="2" id="KW-0964">Secreted</keyword>
<accession>A0A2Y9JGS1</accession>
<evidence type="ECO:0000259" key="6">
    <source>
        <dbReference type="PROSITE" id="PS50041"/>
    </source>
</evidence>
<dbReference type="InterPro" id="IPR016186">
    <property type="entry name" value="C-type_lectin-like/link_sf"/>
</dbReference>
<dbReference type="AlphaFoldDB" id="A0A2Y9JGS1"/>
<dbReference type="SMART" id="SM00034">
    <property type="entry name" value="CLECT"/>
    <property type="match status" value="1"/>
</dbReference>
<dbReference type="PANTHER" id="PTHR22803">
    <property type="entry name" value="MANNOSE, PHOSPHOLIPASE, LECTIN RECEPTOR RELATED"/>
    <property type="match status" value="1"/>
</dbReference>
<dbReference type="PROSITE" id="PS00615">
    <property type="entry name" value="C_TYPE_LECTIN_1"/>
    <property type="match status" value="1"/>
</dbReference>
<evidence type="ECO:0000256" key="2">
    <source>
        <dbReference type="ARBA" id="ARBA00022525"/>
    </source>
</evidence>
<keyword evidence="3" id="KW-0430">Lectin</keyword>
<dbReference type="GeneID" id="111148130"/>
<feature type="signal peptide" evidence="5">
    <location>
        <begin position="1"/>
        <end position="27"/>
    </location>
</feature>
<dbReference type="InterPro" id="IPR001304">
    <property type="entry name" value="C-type_lectin-like"/>
</dbReference>
<gene>
    <name evidence="8" type="primary">LOC111148130</name>
</gene>
<dbReference type="GO" id="GO:0030246">
    <property type="term" value="F:carbohydrate binding"/>
    <property type="evidence" value="ECO:0007669"/>
    <property type="project" value="UniProtKB-KW"/>
</dbReference>
<dbReference type="InterPro" id="IPR050111">
    <property type="entry name" value="C-type_lectin/snaclec_domain"/>
</dbReference>
<dbReference type="FunFam" id="3.10.100.10:FF:000015">
    <property type="entry name" value="C-type lectin Cal"/>
    <property type="match status" value="1"/>
</dbReference>
<dbReference type="PRINTS" id="PR01504">
    <property type="entry name" value="PNCREATITSAP"/>
</dbReference>
<dbReference type="Pfam" id="PF00059">
    <property type="entry name" value="Lectin_C"/>
    <property type="match status" value="1"/>
</dbReference>
<dbReference type="Proteomes" id="UP000248482">
    <property type="component" value="Unplaced"/>
</dbReference>
<dbReference type="InterPro" id="IPR018378">
    <property type="entry name" value="C-type_lectin_CS"/>
</dbReference>
<reference evidence="8" key="1">
    <citation type="submission" date="2025-08" db="UniProtKB">
        <authorList>
            <consortium name="RefSeq"/>
        </authorList>
    </citation>
    <scope>IDENTIFICATION</scope>
    <source>
        <tissue evidence="8">Blood</tissue>
    </source>
</reference>
<dbReference type="PROSITE" id="PS50041">
    <property type="entry name" value="C_TYPE_LECTIN_2"/>
    <property type="match status" value="1"/>
</dbReference>